<dbReference type="InterPro" id="IPR003775">
    <property type="entry name" value="Flagellar_assembly_factor_FliW"/>
</dbReference>
<keyword evidence="6" id="KW-1185">Reference proteome</keyword>
<keyword evidence="1 4" id="KW-0963">Cytoplasm</keyword>
<dbReference type="Proteomes" id="UP000217065">
    <property type="component" value="Unassembled WGS sequence"/>
</dbReference>
<dbReference type="Pfam" id="PF02623">
    <property type="entry name" value="FliW"/>
    <property type="match status" value="1"/>
</dbReference>
<comment type="subunit">
    <text evidence="4">Interacts with translational regulator CsrA and flagellin(s).</text>
</comment>
<comment type="subcellular location">
    <subcellularLocation>
        <location evidence="4">Cytoplasm</location>
    </subcellularLocation>
</comment>
<comment type="similarity">
    <text evidence="4">Belongs to the FliW family.</text>
</comment>
<keyword evidence="3 4" id="KW-0810">Translation regulation</keyword>
<comment type="function">
    <text evidence="4">Acts as an anti-CsrA protein, binds CsrA and prevents it from repressing translation of its target genes, one of which is flagellin. Binds to flagellin and participates in the assembly of the flagellum.</text>
</comment>
<evidence type="ECO:0000256" key="1">
    <source>
        <dbReference type="ARBA" id="ARBA00022490"/>
    </source>
</evidence>
<dbReference type="GO" id="GO:0005737">
    <property type="term" value="C:cytoplasm"/>
    <property type="evidence" value="ECO:0007669"/>
    <property type="project" value="UniProtKB-SubCell"/>
</dbReference>
<organism evidence="5 6">
    <name type="scientific">Tetzosporium hominis</name>
    <dbReference type="NCBI Taxonomy" id="2020506"/>
    <lineage>
        <taxon>Bacteria</taxon>
        <taxon>Bacillati</taxon>
        <taxon>Bacillota</taxon>
        <taxon>Bacilli</taxon>
        <taxon>Bacillales</taxon>
        <taxon>Caryophanaceae</taxon>
        <taxon>Tetzosporium</taxon>
    </lineage>
</organism>
<gene>
    <name evidence="4" type="primary">fliW</name>
    <name evidence="5" type="ORF">CF394_06570</name>
</gene>
<comment type="caution">
    <text evidence="5">The sequence shown here is derived from an EMBL/GenBank/DDBJ whole genome shotgun (WGS) entry which is preliminary data.</text>
</comment>
<evidence type="ECO:0000313" key="6">
    <source>
        <dbReference type="Proteomes" id="UP000217065"/>
    </source>
</evidence>
<sequence length="129" mass="14334">MNTTFQLPEGLLGFEDIQELTLTPVDVPFDATFYELQSSEVGIGFIAVDPFKIESSYKVALDEDTLEKLEVEASEDVIVLSLVTLKKSLDTSTTNLKAPLIFNLRTKKAIQWVHTSTDFSVKHPLKGDA</sequence>
<dbReference type="PANTHER" id="PTHR39190:SF1">
    <property type="entry name" value="FLAGELLAR ASSEMBLY FACTOR FLIW"/>
    <property type="match status" value="1"/>
</dbReference>
<dbReference type="RefSeq" id="WP_094942437.1">
    <property type="nucleotide sequence ID" value="NZ_NOKQ01000196.1"/>
</dbReference>
<evidence type="ECO:0000256" key="4">
    <source>
        <dbReference type="HAMAP-Rule" id="MF_01185"/>
    </source>
</evidence>
<protein>
    <recommendedName>
        <fullName evidence="4">Flagellar assembly factor FliW</fullName>
    </recommendedName>
</protein>
<dbReference type="SUPFAM" id="SSF141457">
    <property type="entry name" value="BH3618-like"/>
    <property type="match status" value="1"/>
</dbReference>
<evidence type="ECO:0000256" key="3">
    <source>
        <dbReference type="ARBA" id="ARBA00022845"/>
    </source>
</evidence>
<dbReference type="OrthoDB" id="9801235at2"/>
<evidence type="ECO:0000313" key="5">
    <source>
        <dbReference type="EMBL" id="OZS78417.1"/>
    </source>
</evidence>
<keyword evidence="4" id="KW-0143">Chaperone</keyword>
<dbReference type="InterPro" id="IPR024046">
    <property type="entry name" value="Flagellar_assmbl_FliW_dom_sf"/>
</dbReference>
<evidence type="ECO:0000256" key="2">
    <source>
        <dbReference type="ARBA" id="ARBA00022795"/>
    </source>
</evidence>
<proteinExistence type="inferred from homology"/>
<dbReference type="Gene3D" id="2.30.290.10">
    <property type="entry name" value="BH3618-like"/>
    <property type="match status" value="1"/>
</dbReference>
<accession>A0A264W5U4</accession>
<dbReference type="PANTHER" id="PTHR39190">
    <property type="entry name" value="FLAGELLAR ASSEMBLY FACTOR FLIW"/>
    <property type="match status" value="1"/>
</dbReference>
<dbReference type="HAMAP" id="MF_01185">
    <property type="entry name" value="FliW"/>
    <property type="match status" value="1"/>
</dbReference>
<dbReference type="GO" id="GO:0006417">
    <property type="term" value="P:regulation of translation"/>
    <property type="evidence" value="ECO:0007669"/>
    <property type="project" value="UniProtKB-KW"/>
</dbReference>
<keyword evidence="2 4" id="KW-1005">Bacterial flagellum biogenesis</keyword>
<name>A0A264W5U4_9BACL</name>
<reference evidence="5 6" key="1">
    <citation type="submission" date="2017-07" db="EMBL/GenBank/DDBJ databases">
        <title>Tetzosporium hominis gen.nov. sp.nov.</title>
        <authorList>
            <person name="Tetz G."/>
            <person name="Tetz V."/>
        </authorList>
    </citation>
    <scope>NUCLEOTIDE SEQUENCE [LARGE SCALE GENOMIC DNA]</scope>
    <source>
        <strain evidence="5 6">VT-49</strain>
    </source>
</reference>
<dbReference type="AlphaFoldDB" id="A0A264W5U4"/>
<dbReference type="EMBL" id="NOKQ01000196">
    <property type="protein sequence ID" value="OZS78417.1"/>
    <property type="molecule type" value="Genomic_DNA"/>
</dbReference>
<dbReference type="GO" id="GO:0044780">
    <property type="term" value="P:bacterial-type flagellum assembly"/>
    <property type="evidence" value="ECO:0007669"/>
    <property type="project" value="UniProtKB-UniRule"/>
</dbReference>